<evidence type="ECO:0000256" key="2">
    <source>
        <dbReference type="ARBA" id="ARBA00007401"/>
    </source>
</evidence>
<evidence type="ECO:0000256" key="5">
    <source>
        <dbReference type="ARBA" id="ARBA00022801"/>
    </source>
</evidence>
<dbReference type="Pfam" id="PF22666">
    <property type="entry name" value="Glyco_hydro_2_N2"/>
    <property type="match status" value="1"/>
</dbReference>
<evidence type="ECO:0000259" key="9">
    <source>
        <dbReference type="Pfam" id="PF02836"/>
    </source>
</evidence>
<evidence type="ECO:0000256" key="1">
    <source>
        <dbReference type="ARBA" id="ARBA00000829"/>
    </source>
</evidence>
<accession>A0ABU1IUQ0</accession>
<proteinExistence type="inferred from homology"/>
<dbReference type="Pfam" id="PF00703">
    <property type="entry name" value="Glyco_hydro_2"/>
    <property type="match status" value="1"/>
</dbReference>
<feature type="region of interest" description="Disordered" evidence="7">
    <location>
        <begin position="758"/>
        <end position="778"/>
    </location>
</feature>
<dbReference type="InterPro" id="IPR054593">
    <property type="entry name" value="Beta-mannosidase-like_N2"/>
</dbReference>
<dbReference type="Proteomes" id="UP001185028">
    <property type="component" value="Unassembled WGS sequence"/>
</dbReference>
<evidence type="ECO:0000313" key="12">
    <source>
        <dbReference type="Proteomes" id="UP001185028"/>
    </source>
</evidence>
<dbReference type="SUPFAM" id="SSF49785">
    <property type="entry name" value="Galactose-binding domain-like"/>
    <property type="match status" value="1"/>
</dbReference>
<evidence type="ECO:0000256" key="7">
    <source>
        <dbReference type="SAM" id="MobiDB-lite"/>
    </source>
</evidence>
<dbReference type="InterPro" id="IPR017853">
    <property type="entry name" value="GH"/>
</dbReference>
<dbReference type="EMBL" id="JAVDQH010000003">
    <property type="protein sequence ID" value="MDR6242994.1"/>
    <property type="molecule type" value="Genomic_DNA"/>
</dbReference>
<feature type="domain" description="Glycoside hydrolase family 2 immunoglobulin-like beta-sandwich" evidence="8">
    <location>
        <begin position="308"/>
        <end position="357"/>
    </location>
</feature>
<comment type="similarity">
    <text evidence="2">Belongs to the glycosyl hydrolase 2 family.</text>
</comment>
<dbReference type="InterPro" id="IPR006103">
    <property type="entry name" value="Glyco_hydro_2_cat"/>
</dbReference>
<comment type="caution">
    <text evidence="11">The sequence shown here is derived from an EMBL/GenBank/DDBJ whole genome shotgun (WGS) entry which is preliminary data.</text>
</comment>
<dbReference type="Pfam" id="PF02836">
    <property type="entry name" value="Glyco_hydro_2_C"/>
    <property type="match status" value="1"/>
</dbReference>
<dbReference type="InterPro" id="IPR006102">
    <property type="entry name" value="Ig-like_GH2"/>
</dbReference>
<dbReference type="Gene3D" id="3.20.20.80">
    <property type="entry name" value="Glycosidases"/>
    <property type="match status" value="1"/>
</dbReference>
<dbReference type="InterPro" id="IPR008979">
    <property type="entry name" value="Galactose-bd-like_sf"/>
</dbReference>
<evidence type="ECO:0000256" key="4">
    <source>
        <dbReference type="ARBA" id="ARBA00022729"/>
    </source>
</evidence>
<reference evidence="11 12" key="1">
    <citation type="submission" date="2023-07" db="EMBL/GenBank/DDBJ databases">
        <title>Genomic Encyclopedia of Type Strains, Phase IV (KMG-IV): sequencing the most valuable type-strain genomes for metagenomic binning, comparative biology and taxonomic classification.</title>
        <authorList>
            <person name="Goeker M."/>
        </authorList>
    </citation>
    <scope>NUCLEOTIDE SEQUENCE [LARGE SCALE GENOMIC DNA]</scope>
    <source>
        <strain evidence="11 12">DSM 22170</strain>
    </source>
</reference>
<organism evidence="11 12">
    <name type="scientific">Paenibacillus hunanensis</name>
    <dbReference type="NCBI Taxonomy" id="539262"/>
    <lineage>
        <taxon>Bacteria</taxon>
        <taxon>Bacillati</taxon>
        <taxon>Bacillota</taxon>
        <taxon>Bacilli</taxon>
        <taxon>Bacillales</taxon>
        <taxon>Paenibacillaceae</taxon>
        <taxon>Paenibacillus</taxon>
    </lineage>
</organism>
<evidence type="ECO:0000313" key="11">
    <source>
        <dbReference type="EMBL" id="MDR6242994.1"/>
    </source>
</evidence>
<feature type="domain" description="Beta-mannosidase-like galactose-binding" evidence="10">
    <location>
        <begin position="67"/>
        <end position="195"/>
    </location>
</feature>
<dbReference type="Gene3D" id="2.60.40.10">
    <property type="entry name" value="Immunoglobulins"/>
    <property type="match status" value="1"/>
</dbReference>
<evidence type="ECO:0000256" key="3">
    <source>
        <dbReference type="ARBA" id="ARBA00012754"/>
    </source>
</evidence>
<feature type="domain" description="Glycoside hydrolase family 2 catalytic" evidence="9">
    <location>
        <begin position="450"/>
        <end position="554"/>
    </location>
</feature>
<dbReference type="SUPFAM" id="SSF49303">
    <property type="entry name" value="beta-Galactosidase/glucuronidase domain"/>
    <property type="match status" value="1"/>
</dbReference>
<comment type="catalytic activity">
    <reaction evidence="1">
        <text>Hydrolysis of terminal, non-reducing beta-D-mannose residues in beta-D-mannosides.</text>
        <dbReference type="EC" id="3.2.1.25"/>
    </reaction>
</comment>
<keyword evidence="12" id="KW-1185">Reference proteome</keyword>
<dbReference type="PANTHER" id="PTHR43730">
    <property type="entry name" value="BETA-MANNOSIDASE"/>
    <property type="match status" value="1"/>
</dbReference>
<dbReference type="InterPro" id="IPR036156">
    <property type="entry name" value="Beta-gal/glucu_dom_sf"/>
</dbReference>
<keyword evidence="6 11" id="KW-0326">Glycosidase</keyword>
<evidence type="ECO:0000256" key="6">
    <source>
        <dbReference type="ARBA" id="ARBA00023295"/>
    </source>
</evidence>
<keyword evidence="5 11" id="KW-0378">Hydrolase</keyword>
<name>A0ABU1IUQ0_9BACL</name>
<dbReference type="Gene3D" id="2.60.120.260">
    <property type="entry name" value="Galactose-binding domain-like"/>
    <property type="match status" value="1"/>
</dbReference>
<dbReference type="EC" id="3.2.1.25" evidence="3"/>
<gene>
    <name evidence="11" type="ORF">JOC58_000879</name>
</gene>
<keyword evidence="4" id="KW-0732">Signal</keyword>
<dbReference type="InterPro" id="IPR050887">
    <property type="entry name" value="Beta-mannosidase_GH2"/>
</dbReference>
<evidence type="ECO:0000259" key="8">
    <source>
        <dbReference type="Pfam" id="PF00703"/>
    </source>
</evidence>
<sequence>MKPYTANHIFSKDDQDRQDFAPQCTPWELPITSVSTTIIGGDEVKRHQATQLGEQDSVLRMNLDGTWQLAEEGTDADRLYGEWHDAIAVQVPGSIHQALVAAGQLADPSFGTHAALAKEYSHRTWWHKYTFTLDDPEAWKRGRLIFDGVSPSCEVWLNGHKLGTHEGSFGGPEYEVAAQLQQQNTIIVKVHPAPLGNEWNVWHSAIVFNCNYGWHYVNLPAVGIWQSVRLEALPQQHVLHPFIAVHSVEDAHAGRVELTFELAEMPLAGDRVYGWIELEQGKGQIAQAPSQHSNASRALFFEWQSSDANSLTSTDSGKYTVRLELTIPEPQLWWPLDMGEQALYRLTLACVRAEQATSSVAMQQTTSTLSRIETTFGIRHIEMQPFSEGVKSDEYKWTFAVNGVPVFAKGTGWCTLDALMDFRRERYAHFLGLAAEQHVNFMRAWGGGIPETDDFYDWCDRLGIMIMQEWPTCWGSHANQPRTALEETVRRNTLRLRNRPSLVMWCGGNETSSELDHEAMRMMGRLAIELDDTRPFHRTDPLGGSTHDHIVWNGWTPAYSFDYYAGLEDRLLSEFGLASAPTMESMQRYMPIEEQQIWPPPVGESFYAHLPAFDTRDEMRILSEFAGSFIPCDSLDSFAIGTQLAQIVSLRHKMESARCHWPQQTGVVTYKLNDVYPGVSWSTIDWYGVPKPSHYFTADAYAPLAVYVLFKQLNSPEQAQQLPVYLVDEQGVCNGQAWKANVRVYDASLQEILHHTWEGASDRTTDDNEAPPTASQSRKLGELELQGYALEDSPVLIVSELYRGEDLAYRTFYWLNFDARPGVLFDLPRTELEWTPLMDTHSCANEQEYPDPVSEAESERYPYVVRVANRGDQPAVAVELYCTGSTPQNYALAKKQFYWLDAGEERIVPVRSLDDLQVRAWNAGASIGNHTNNPVTAHEPVIASKVNAHPLHHQKEE</sequence>
<evidence type="ECO:0000259" key="10">
    <source>
        <dbReference type="Pfam" id="PF22666"/>
    </source>
</evidence>
<dbReference type="InterPro" id="IPR013783">
    <property type="entry name" value="Ig-like_fold"/>
</dbReference>
<dbReference type="PANTHER" id="PTHR43730:SF1">
    <property type="entry name" value="BETA-MANNOSIDASE"/>
    <property type="match status" value="1"/>
</dbReference>
<dbReference type="SUPFAM" id="SSF51445">
    <property type="entry name" value="(Trans)glycosidases"/>
    <property type="match status" value="1"/>
</dbReference>
<dbReference type="RefSeq" id="WP_188775534.1">
    <property type="nucleotide sequence ID" value="NZ_BMMB01000004.1"/>
</dbReference>
<dbReference type="GO" id="GO:0004567">
    <property type="term" value="F:beta-mannosidase activity"/>
    <property type="evidence" value="ECO:0007669"/>
    <property type="project" value="UniProtKB-EC"/>
</dbReference>
<protein>
    <recommendedName>
        <fullName evidence="3">beta-mannosidase</fullName>
        <ecNumber evidence="3">3.2.1.25</ecNumber>
    </recommendedName>
</protein>